<dbReference type="InterPro" id="IPR022655">
    <property type="entry name" value="DUF1553"/>
</dbReference>
<gene>
    <name evidence="4" type="ORF">ETAA8_16720</name>
</gene>
<dbReference type="AlphaFoldDB" id="A0A517Y8W5"/>
<feature type="region of interest" description="Disordered" evidence="1">
    <location>
        <begin position="278"/>
        <end position="297"/>
    </location>
</feature>
<feature type="domain" description="DUF1553" evidence="3">
    <location>
        <begin position="309"/>
        <end position="429"/>
    </location>
</feature>
<dbReference type="Pfam" id="PF07587">
    <property type="entry name" value="PSD1"/>
    <property type="match status" value="1"/>
</dbReference>
<reference evidence="4 5" key="1">
    <citation type="submission" date="2019-02" db="EMBL/GenBank/DDBJ databases">
        <title>Deep-cultivation of Planctomycetes and their phenomic and genomic characterization uncovers novel biology.</title>
        <authorList>
            <person name="Wiegand S."/>
            <person name="Jogler M."/>
            <person name="Boedeker C."/>
            <person name="Pinto D."/>
            <person name="Vollmers J."/>
            <person name="Rivas-Marin E."/>
            <person name="Kohn T."/>
            <person name="Peeters S.H."/>
            <person name="Heuer A."/>
            <person name="Rast P."/>
            <person name="Oberbeckmann S."/>
            <person name="Bunk B."/>
            <person name="Jeske O."/>
            <person name="Meyerdierks A."/>
            <person name="Storesund J.E."/>
            <person name="Kallscheuer N."/>
            <person name="Luecker S."/>
            <person name="Lage O.M."/>
            <person name="Pohl T."/>
            <person name="Merkel B.J."/>
            <person name="Hornburger P."/>
            <person name="Mueller R.-W."/>
            <person name="Bruemmer F."/>
            <person name="Labrenz M."/>
            <person name="Spormann A.M."/>
            <person name="Op den Camp H."/>
            <person name="Overmann J."/>
            <person name="Amann R."/>
            <person name="Jetten M.S.M."/>
            <person name="Mascher T."/>
            <person name="Medema M.H."/>
            <person name="Devos D.P."/>
            <person name="Kaster A.-K."/>
            <person name="Ovreas L."/>
            <person name="Rohde M."/>
            <person name="Galperin M.Y."/>
            <person name="Jogler C."/>
        </authorList>
    </citation>
    <scope>NUCLEOTIDE SEQUENCE [LARGE SCALE GENOMIC DNA]</scope>
    <source>
        <strain evidence="4 5">ETA_A8</strain>
    </source>
</reference>
<evidence type="ECO:0000313" key="5">
    <source>
        <dbReference type="Proteomes" id="UP000315017"/>
    </source>
</evidence>
<name>A0A517Y8W5_9BACT</name>
<dbReference type="PANTHER" id="PTHR35889">
    <property type="entry name" value="CYCLOINULO-OLIGOSACCHARIDE FRUCTANOTRANSFERASE-RELATED"/>
    <property type="match status" value="1"/>
</dbReference>
<dbReference type="Proteomes" id="UP000315017">
    <property type="component" value="Chromosome"/>
</dbReference>
<dbReference type="Pfam" id="PF07583">
    <property type="entry name" value="PSCyt2"/>
    <property type="match status" value="1"/>
</dbReference>
<dbReference type="KEGG" id="aagg:ETAA8_16720"/>
<dbReference type="EMBL" id="CP036274">
    <property type="protein sequence ID" value="QDU26592.1"/>
    <property type="molecule type" value="Genomic_DNA"/>
</dbReference>
<proteinExistence type="predicted"/>
<evidence type="ECO:0000259" key="3">
    <source>
        <dbReference type="Pfam" id="PF07587"/>
    </source>
</evidence>
<keyword evidence="5" id="KW-1185">Reference proteome</keyword>
<dbReference type="PANTHER" id="PTHR35889:SF3">
    <property type="entry name" value="F-BOX DOMAIN-CONTAINING PROTEIN"/>
    <property type="match status" value="1"/>
</dbReference>
<protein>
    <recommendedName>
        <fullName evidence="6">DUF1549 domain-containing protein</fullName>
    </recommendedName>
</protein>
<sequence>MINSAGEQNVPVDRIAIGLFVAAMCLGPTLVCAQDGSLRNSIDREVRAAWEKEKLTPPPRSTDAVFLRRVNLDLVGMIPSYEEATTFLNDSDPQKREKLIDKLLADPRHARQQAQVWDLAMLGRKNKLVDGTVGYRNRGRFRVWLAKQFVANEPLDRIAAKILQAEEEGSQLFFAAHRDPDEMVNAVSRFFLATQIQCAKCHDHPYESWTQKDYHGLSGFFVRTMAVDVPGKPEITNQTGNLYLVGEKMVGEALFSLEEIDAKTKKKKTVPIKPKFLSGEELAEPEPPQDYVEPKLKAGELPPKPAFSRREKFIEWMIAKDNPFFAKAVANRVWAQFMGRGFVHPVDDFNSSNDPSLPELLKAIETELVAHKFDVKWLVREIVNSETYQASDLGAVADALPRFYERARIRPLTIEELTSSLHIAMGLGVEAALKTEPNQQMMQYLGEPTDGQGRFQGSLSEHLYLHNGEGFRAMCRPNKGNLPEKLVLGAEDWNEKVERMFLSVLSRPATSEERERFVQYLSVDAKDPKQTAQRMEDALWVLVSGSEFRFNR</sequence>
<evidence type="ECO:0000313" key="4">
    <source>
        <dbReference type="EMBL" id="QDU26592.1"/>
    </source>
</evidence>
<evidence type="ECO:0000259" key="2">
    <source>
        <dbReference type="Pfam" id="PF07583"/>
    </source>
</evidence>
<dbReference type="RefSeq" id="WP_202921668.1">
    <property type="nucleotide sequence ID" value="NZ_CP036274.1"/>
</dbReference>
<dbReference type="InterPro" id="IPR011444">
    <property type="entry name" value="DUF1549"/>
</dbReference>
<accession>A0A517Y8W5</accession>
<evidence type="ECO:0000256" key="1">
    <source>
        <dbReference type="SAM" id="MobiDB-lite"/>
    </source>
</evidence>
<organism evidence="4 5">
    <name type="scientific">Anatilimnocola aggregata</name>
    <dbReference type="NCBI Taxonomy" id="2528021"/>
    <lineage>
        <taxon>Bacteria</taxon>
        <taxon>Pseudomonadati</taxon>
        <taxon>Planctomycetota</taxon>
        <taxon>Planctomycetia</taxon>
        <taxon>Pirellulales</taxon>
        <taxon>Pirellulaceae</taxon>
        <taxon>Anatilimnocola</taxon>
    </lineage>
</organism>
<feature type="domain" description="DUF1549" evidence="2">
    <location>
        <begin position="42"/>
        <end position="224"/>
    </location>
</feature>
<evidence type="ECO:0008006" key="6">
    <source>
        <dbReference type="Google" id="ProtNLM"/>
    </source>
</evidence>